<dbReference type="FunFam" id="1.20.120.140:FF:000002">
    <property type="entry name" value="Signal recognition particle receptor FtsY"/>
    <property type="match status" value="1"/>
</dbReference>
<evidence type="ECO:0000256" key="9">
    <source>
        <dbReference type="ARBA" id="ARBA00053570"/>
    </source>
</evidence>
<keyword evidence="6 10" id="KW-0472">Membrane</keyword>
<evidence type="ECO:0000256" key="6">
    <source>
        <dbReference type="ARBA" id="ARBA00023136"/>
    </source>
</evidence>
<dbReference type="EC" id="3.6.5.4" evidence="10"/>
<comment type="caution">
    <text evidence="12">The sequence shown here is derived from an EMBL/GenBank/DDBJ whole genome shotgun (WGS) entry which is preliminary data.</text>
</comment>
<evidence type="ECO:0000256" key="3">
    <source>
        <dbReference type="ARBA" id="ARBA00022741"/>
    </source>
</evidence>
<evidence type="ECO:0000256" key="1">
    <source>
        <dbReference type="ARBA" id="ARBA00022475"/>
    </source>
</evidence>
<proteinExistence type="inferred from homology"/>
<dbReference type="Proteomes" id="UP000754644">
    <property type="component" value="Unassembled WGS sequence"/>
</dbReference>
<dbReference type="SMART" id="SM00963">
    <property type="entry name" value="SRP54_N"/>
    <property type="match status" value="1"/>
</dbReference>
<evidence type="ECO:0000313" key="12">
    <source>
        <dbReference type="EMBL" id="NQV64147.1"/>
    </source>
</evidence>
<keyword evidence="5 10" id="KW-0342">GTP-binding</keyword>
<accession>A0A972VX17</accession>
<dbReference type="InterPro" id="IPR027417">
    <property type="entry name" value="P-loop_NTPase"/>
</dbReference>
<evidence type="ECO:0000256" key="5">
    <source>
        <dbReference type="ARBA" id="ARBA00023134"/>
    </source>
</evidence>
<gene>
    <name evidence="10 12" type="primary">ftsY</name>
    <name evidence="12" type="ORF">HQ497_02175</name>
</gene>
<dbReference type="InterPro" id="IPR042101">
    <property type="entry name" value="SRP54_N_sf"/>
</dbReference>
<dbReference type="GO" id="GO:0005047">
    <property type="term" value="F:signal recognition particle binding"/>
    <property type="evidence" value="ECO:0007669"/>
    <property type="project" value="TreeGrafter"/>
</dbReference>
<feature type="binding site" evidence="10">
    <location>
        <begin position="269"/>
        <end position="272"/>
    </location>
    <ligand>
        <name>GTP</name>
        <dbReference type="ChEBI" id="CHEBI:37565"/>
    </ligand>
</feature>
<dbReference type="HAMAP" id="MF_00920">
    <property type="entry name" value="FtsY"/>
    <property type="match status" value="1"/>
</dbReference>
<evidence type="ECO:0000313" key="13">
    <source>
        <dbReference type="Proteomes" id="UP000754644"/>
    </source>
</evidence>
<dbReference type="CDD" id="cd17874">
    <property type="entry name" value="FtsY"/>
    <property type="match status" value="1"/>
</dbReference>
<dbReference type="GO" id="GO:0003924">
    <property type="term" value="F:GTPase activity"/>
    <property type="evidence" value="ECO:0007669"/>
    <property type="project" value="UniProtKB-UniRule"/>
</dbReference>
<keyword evidence="1 10" id="KW-1003">Cell membrane</keyword>
<feature type="domain" description="SRP54-type proteins GTP-binding" evidence="11">
    <location>
        <begin position="290"/>
        <end position="303"/>
    </location>
</feature>
<dbReference type="FunFam" id="3.40.50.300:FF:000053">
    <property type="entry name" value="Signal recognition particle receptor FtsY"/>
    <property type="match status" value="1"/>
</dbReference>
<dbReference type="InterPro" id="IPR036225">
    <property type="entry name" value="SRP/SRP_N"/>
</dbReference>
<dbReference type="SUPFAM" id="SSF52540">
    <property type="entry name" value="P-loop containing nucleoside triphosphate hydrolases"/>
    <property type="match status" value="1"/>
</dbReference>
<evidence type="ECO:0000256" key="8">
    <source>
        <dbReference type="ARBA" id="ARBA00048027"/>
    </source>
</evidence>
<dbReference type="Gene3D" id="3.40.50.300">
    <property type="entry name" value="P-loop containing nucleotide triphosphate hydrolases"/>
    <property type="match status" value="1"/>
</dbReference>
<comment type="function">
    <text evidence="9 10">Involved in targeting and insertion of nascent membrane proteins into the cytoplasmic membrane. Acts as a receptor for the complex formed by the signal recognition particle (SRP) and the ribosome-nascent chain (RNC). Interaction with SRP-RNC leads to the transfer of the RNC complex to the Sec translocase for insertion into the membrane, the hydrolysis of GTP by both Ffh and FtsY, and the dissociation of the SRP-FtsY complex into the individual components.</text>
</comment>
<evidence type="ECO:0000256" key="2">
    <source>
        <dbReference type="ARBA" id="ARBA00022490"/>
    </source>
</evidence>
<dbReference type="NCBIfam" id="TIGR00064">
    <property type="entry name" value="ftsY"/>
    <property type="match status" value="1"/>
</dbReference>
<dbReference type="InterPro" id="IPR013822">
    <property type="entry name" value="Signal_recog_particl_SRP54_hlx"/>
</dbReference>
<dbReference type="Gene3D" id="1.20.120.140">
    <property type="entry name" value="Signal recognition particle SRP54, nucleotide-binding domain"/>
    <property type="match status" value="1"/>
</dbReference>
<dbReference type="EMBL" id="JABMOJ010000074">
    <property type="protein sequence ID" value="NQV64147.1"/>
    <property type="molecule type" value="Genomic_DNA"/>
</dbReference>
<dbReference type="PANTHER" id="PTHR43134:SF1">
    <property type="entry name" value="SIGNAL RECOGNITION PARTICLE RECEPTOR SUBUNIT ALPHA"/>
    <property type="match status" value="1"/>
</dbReference>
<dbReference type="PROSITE" id="PS00300">
    <property type="entry name" value="SRP54"/>
    <property type="match status" value="1"/>
</dbReference>
<evidence type="ECO:0000256" key="7">
    <source>
        <dbReference type="ARBA" id="ARBA00023170"/>
    </source>
</evidence>
<comment type="subunit">
    <text evidence="10">Part of the signal recognition particle protein translocation system, which is composed of SRP and FtsY. SRP is a ribonucleoprotein composed of Ffh and a 4.5S RNA molecule.</text>
</comment>
<dbReference type="AlphaFoldDB" id="A0A972VX17"/>
<dbReference type="GO" id="GO:0005525">
    <property type="term" value="F:GTP binding"/>
    <property type="evidence" value="ECO:0007669"/>
    <property type="project" value="UniProtKB-UniRule"/>
</dbReference>
<dbReference type="Pfam" id="PF00448">
    <property type="entry name" value="SRP54"/>
    <property type="match status" value="1"/>
</dbReference>
<dbReference type="GO" id="GO:0005737">
    <property type="term" value="C:cytoplasm"/>
    <property type="evidence" value="ECO:0007669"/>
    <property type="project" value="UniProtKB-SubCell"/>
</dbReference>
<dbReference type="PANTHER" id="PTHR43134">
    <property type="entry name" value="SIGNAL RECOGNITION PARTICLE RECEPTOR SUBUNIT ALPHA"/>
    <property type="match status" value="1"/>
</dbReference>
<protein>
    <recommendedName>
        <fullName evidence="10">Signal recognition particle receptor FtsY</fullName>
        <shortName evidence="10">SRP receptor</shortName>
        <ecNumber evidence="10">3.6.5.4</ecNumber>
    </recommendedName>
</protein>
<evidence type="ECO:0000256" key="10">
    <source>
        <dbReference type="HAMAP-Rule" id="MF_00920"/>
    </source>
</evidence>
<dbReference type="InterPro" id="IPR003593">
    <property type="entry name" value="AAA+_ATPase"/>
</dbReference>
<organism evidence="12 13">
    <name type="scientific">SAR86 cluster bacterium</name>
    <dbReference type="NCBI Taxonomy" id="2030880"/>
    <lineage>
        <taxon>Bacteria</taxon>
        <taxon>Pseudomonadati</taxon>
        <taxon>Pseudomonadota</taxon>
        <taxon>Gammaproteobacteria</taxon>
        <taxon>SAR86 cluster</taxon>
    </lineage>
</organism>
<comment type="similarity">
    <text evidence="10">Belongs to the GTP-binding SRP family. FtsY subfamily.</text>
</comment>
<feature type="binding site" evidence="10">
    <location>
        <begin position="123"/>
        <end position="130"/>
    </location>
    <ligand>
        <name>GTP</name>
        <dbReference type="ChEBI" id="CHEBI:37565"/>
    </ligand>
</feature>
<dbReference type="InterPro" id="IPR000897">
    <property type="entry name" value="SRP54_GTPase_dom"/>
</dbReference>
<evidence type="ECO:0000259" key="11">
    <source>
        <dbReference type="PROSITE" id="PS00300"/>
    </source>
</evidence>
<dbReference type="Pfam" id="PF02881">
    <property type="entry name" value="SRP54_N"/>
    <property type="match status" value="1"/>
</dbReference>
<comment type="catalytic activity">
    <reaction evidence="8 10">
        <text>GTP + H2O = GDP + phosphate + H(+)</text>
        <dbReference type="Rhea" id="RHEA:19669"/>
        <dbReference type="ChEBI" id="CHEBI:15377"/>
        <dbReference type="ChEBI" id="CHEBI:15378"/>
        <dbReference type="ChEBI" id="CHEBI:37565"/>
        <dbReference type="ChEBI" id="CHEBI:43474"/>
        <dbReference type="ChEBI" id="CHEBI:58189"/>
        <dbReference type="EC" id="3.6.5.4"/>
    </reaction>
</comment>
<comment type="subcellular location">
    <subcellularLocation>
        <location evidence="10">Cell membrane</location>
        <topology evidence="10">Peripheral membrane protein</topology>
        <orientation evidence="10">Cytoplasmic side</orientation>
    </subcellularLocation>
    <subcellularLocation>
        <location evidence="10">Cytoplasm</location>
    </subcellularLocation>
</comment>
<dbReference type="SMART" id="SM00962">
    <property type="entry name" value="SRP54"/>
    <property type="match status" value="1"/>
</dbReference>
<keyword evidence="2 10" id="KW-0963">Cytoplasm</keyword>
<keyword evidence="7 10" id="KW-0675">Receptor</keyword>
<dbReference type="SUPFAM" id="SSF47364">
    <property type="entry name" value="Domain of the SRP/SRP receptor G-proteins"/>
    <property type="match status" value="1"/>
</dbReference>
<dbReference type="GO" id="GO:0005886">
    <property type="term" value="C:plasma membrane"/>
    <property type="evidence" value="ECO:0007669"/>
    <property type="project" value="UniProtKB-SubCell"/>
</dbReference>
<dbReference type="GO" id="GO:0006614">
    <property type="term" value="P:SRP-dependent cotranslational protein targeting to membrane"/>
    <property type="evidence" value="ECO:0007669"/>
    <property type="project" value="InterPro"/>
</dbReference>
<keyword evidence="3 10" id="KW-0547">Nucleotide-binding</keyword>
<name>A0A972VX17_9GAMM</name>
<dbReference type="SMART" id="SM00382">
    <property type="entry name" value="AAA"/>
    <property type="match status" value="1"/>
</dbReference>
<sequence length="323" mass="34447">MNNNVVEANAEAKSGFFSRIKTGLSRTRSKLAAGMGRVLLGEKAIDSNVLEEIETILLTSDVGVAATNDIVASLTGKISRNELANAQALFDTLQVEMTSLLLPVEQPLVIPEQEGPFVILMVGVNGAGKTTTIGKLAKRFQEQGKSVLLAAGDTYRAAAVEQLKVWGERNNVPVIAQATGADSASVIYDALDAARSRGVDVLIADTAGRLQSKKNLMDELAKIRRVMNRLDDNAPHEVMLVLDATTGQNAISQAQEFRSVVDVSGIAITKLDGTAKGGVVFAIAKQLAIPIRFIGVGEKVDDLRPFEAESFVRAIFAKDDDGE</sequence>
<dbReference type="InterPro" id="IPR004390">
    <property type="entry name" value="SR_rcpt_FtsY"/>
</dbReference>
<keyword evidence="4 10" id="KW-0378">Hydrolase</keyword>
<feature type="binding site" evidence="10">
    <location>
        <begin position="205"/>
        <end position="209"/>
    </location>
    <ligand>
        <name>GTP</name>
        <dbReference type="ChEBI" id="CHEBI:37565"/>
    </ligand>
</feature>
<reference evidence="12" key="1">
    <citation type="submission" date="2020-05" db="EMBL/GenBank/DDBJ databases">
        <title>Sulfur intermediates as new biogeochemical hubs in an aquatic model microbial ecosystem.</title>
        <authorList>
            <person name="Vigneron A."/>
        </authorList>
    </citation>
    <scope>NUCLEOTIDE SEQUENCE</scope>
    <source>
        <strain evidence="12">Bin.250</strain>
    </source>
</reference>
<evidence type="ECO:0000256" key="4">
    <source>
        <dbReference type="ARBA" id="ARBA00022801"/>
    </source>
</evidence>